<evidence type="ECO:0000313" key="2">
    <source>
        <dbReference type="Proteomes" id="UP000557739"/>
    </source>
</evidence>
<evidence type="ECO:0008006" key="3">
    <source>
        <dbReference type="Google" id="ProtNLM"/>
    </source>
</evidence>
<dbReference type="InterPro" id="IPR025324">
    <property type="entry name" value="DUF4230"/>
</dbReference>
<dbReference type="RefSeq" id="WP_184027248.1">
    <property type="nucleotide sequence ID" value="NZ_JACIJJ010000002.1"/>
</dbReference>
<dbReference type="AlphaFoldDB" id="A0A7W9EJ04"/>
<evidence type="ECO:0000313" key="1">
    <source>
        <dbReference type="EMBL" id="MBB5698505.1"/>
    </source>
</evidence>
<gene>
    <name evidence="1" type="ORF">FHR19_001850</name>
</gene>
<reference evidence="1 2" key="1">
    <citation type="submission" date="2020-08" db="EMBL/GenBank/DDBJ databases">
        <title>Genomic Encyclopedia of Type Strains, Phase IV (KMG-IV): sequencing the most valuable type-strain genomes for metagenomic binning, comparative biology and taxonomic classification.</title>
        <authorList>
            <person name="Goeker M."/>
        </authorList>
    </citation>
    <scope>NUCLEOTIDE SEQUENCE [LARGE SCALE GENOMIC DNA]</scope>
    <source>
        <strain evidence="1 2">DSM 27244</strain>
    </source>
</reference>
<sequence length="208" mass="22807">MNGAVPLLIVSHLAVASGVYALTDRRPVDTEVKNEGFFRVDTTRVLAATVESLRTDNKLVVFSYKGTAKVEAQRTLWWILGGTQELSVPAVVPYHLDLSNLSLGDVTYNDTAKLVTVRLPKVTLGDIAFQPENATTINGGILSWSEGQVEALGKLNYRNARRAMVAQAQQPGLLDTARKQAITNIQSYFEIPLRIAGRPDVRVVATFR</sequence>
<accession>A0A7W9EJ04</accession>
<protein>
    <recommendedName>
        <fullName evidence="3">DUF4230 domain-containing protein</fullName>
    </recommendedName>
</protein>
<name>A0A7W9EJ04_9SPHN</name>
<keyword evidence="2" id="KW-1185">Reference proteome</keyword>
<dbReference type="Proteomes" id="UP000557739">
    <property type="component" value="Unassembled WGS sequence"/>
</dbReference>
<comment type="caution">
    <text evidence="1">The sequence shown here is derived from an EMBL/GenBank/DDBJ whole genome shotgun (WGS) entry which is preliminary data.</text>
</comment>
<dbReference type="EMBL" id="JACIJJ010000002">
    <property type="protein sequence ID" value="MBB5698505.1"/>
    <property type="molecule type" value="Genomic_DNA"/>
</dbReference>
<dbReference type="Pfam" id="PF14014">
    <property type="entry name" value="DUF4230"/>
    <property type="match status" value="1"/>
</dbReference>
<proteinExistence type="predicted"/>
<organism evidence="1 2">
    <name type="scientific">Sphingomonas yantingensis</name>
    <dbReference type="NCBI Taxonomy" id="1241761"/>
    <lineage>
        <taxon>Bacteria</taxon>
        <taxon>Pseudomonadati</taxon>
        <taxon>Pseudomonadota</taxon>
        <taxon>Alphaproteobacteria</taxon>
        <taxon>Sphingomonadales</taxon>
        <taxon>Sphingomonadaceae</taxon>
        <taxon>Sphingomonas</taxon>
    </lineage>
</organism>